<gene>
    <name evidence="5" type="ORF">SAMN04489832_3216</name>
</gene>
<keyword evidence="6" id="KW-1185">Reference proteome</keyword>
<dbReference type="Pfam" id="PF17853">
    <property type="entry name" value="GGDEF_2"/>
    <property type="match status" value="1"/>
</dbReference>
<dbReference type="PANTHER" id="PTHR33744">
    <property type="entry name" value="CARBOHYDRATE DIACID REGULATOR"/>
    <property type="match status" value="1"/>
</dbReference>
<dbReference type="Gene3D" id="1.10.10.2840">
    <property type="entry name" value="PucR C-terminal helix-turn-helix domain"/>
    <property type="match status" value="1"/>
</dbReference>
<comment type="similarity">
    <text evidence="1">Belongs to the CdaR family.</text>
</comment>
<organism evidence="5 6">
    <name type="scientific">Micromonospora cremea</name>
    <dbReference type="NCBI Taxonomy" id="709881"/>
    <lineage>
        <taxon>Bacteria</taxon>
        <taxon>Bacillati</taxon>
        <taxon>Actinomycetota</taxon>
        <taxon>Actinomycetes</taxon>
        <taxon>Micromonosporales</taxon>
        <taxon>Micromonosporaceae</taxon>
        <taxon>Micromonospora</taxon>
    </lineage>
</organism>
<feature type="domain" description="PucR C-terminal helix-turn-helix" evidence="3">
    <location>
        <begin position="348"/>
        <end position="405"/>
    </location>
</feature>
<name>A0A1N5YTJ1_9ACTN</name>
<dbReference type="InterPro" id="IPR051448">
    <property type="entry name" value="CdaR-like_regulators"/>
</dbReference>
<dbReference type="InterPro" id="IPR041522">
    <property type="entry name" value="CdaR_GGDEF"/>
</dbReference>
<evidence type="ECO:0000259" key="3">
    <source>
        <dbReference type="Pfam" id="PF13556"/>
    </source>
</evidence>
<accession>A0A1N5YTJ1</accession>
<dbReference type="InterPro" id="IPR042070">
    <property type="entry name" value="PucR_C-HTH_sf"/>
</dbReference>
<dbReference type="AlphaFoldDB" id="A0A1N5YTJ1"/>
<dbReference type="Pfam" id="PF13556">
    <property type="entry name" value="HTH_30"/>
    <property type="match status" value="1"/>
</dbReference>
<feature type="domain" description="CdaR GGDEF-like" evidence="4">
    <location>
        <begin position="190"/>
        <end position="298"/>
    </location>
</feature>
<sequence>MTGGPAGPGMKIQVSACQARAVSTPGGGELTATLRQIERAAGALATASVARMDETLPWFRALPADQRSWVMLVAQAGARSLVQWLRDGGGTADSTQEVSDEVFAAAPEALARSITLQQTVALIKVTIDVVEEQVSHLAAEGEEQQLREAVLRFSREIAFAAARVYARAAESRGAWDARLQALLVDALLRGDSPDVLASRAAALGWTEAPPVAVAVGRSPGGEVSAVLHVVYRQARRIGVEVIGGVHGDRLVIVLGGAADPLGATGKLLTAFGDGPVVVGPAVPSLDEATESARAALAGFRAAPAWPTAPRPVPAADLLPERALAGDGEARRRLRHDVYATLVRAGGELLETLDAFLAAGGTLESAARALFVHPNTVRYRLRRIAEVTGFSPLSPRDAFALQVALTVGRLDPVTPVTPPVPTQTMTPAARKAPQTGDDHRRSL</sequence>
<dbReference type="InterPro" id="IPR025736">
    <property type="entry name" value="PucR_C-HTH_dom"/>
</dbReference>
<dbReference type="PANTHER" id="PTHR33744:SF7">
    <property type="entry name" value="PUCR FAMILY TRANSCRIPTIONAL REGULATOR"/>
    <property type="match status" value="1"/>
</dbReference>
<keyword evidence="5" id="KW-0238">DNA-binding</keyword>
<protein>
    <submittedName>
        <fullName evidence="5">DNA-binding transcriptional regulator, PucR family</fullName>
    </submittedName>
</protein>
<evidence type="ECO:0000256" key="1">
    <source>
        <dbReference type="ARBA" id="ARBA00006754"/>
    </source>
</evidence>
<evidence type="ECO:0000313" key="5">
    <source>
        <dbReference type="EMBL" id="SIN12560.1"/>
    </source>
</evidence>
<dbReference type="GO" id="GO:0003677">
    <property type="term" value="F:DNA binding"/>
    <property type="evidence" value="ECO:0007669"/>
    <property type="project" value="UniProtKB-KW"/>
</dbReference>
<dbReference type="STRING" id="709881.SAMN04489832_3216"/>
<reference evidence="6" key="1">
    <citation type="submission" date="2016-12" db="EMBL/GenBank/DDBJ databases">
        <authorList>
            <person name="Varghese N."/>
            <person name="Submissions S."/>
        </authorList>
    </citation>
    <scope>NUCLEOTIDE SEQUENCE [LARGE SCALE GENOMIC DNA]</scope>
    <source>
        <strain evidence="6">DSM 45599</strain>
    </source>
</reference>
<evidence type="ECO:0000259" key="4">
    <source>
        <dbReference type="Pfam" id="PF17853"/>
    </source>
</evidence>
<dbReference type="EMBL" id="FSQT01000002">
    <property type="protein sequence ID" value="SIN12560.1"/>
    <property type="molecule type" value="Genomic_DNA"/>
</dbReference>
<evidence type="ECO:0000256" key="2">
    <source>
        <dbReference type="SAM" id="MobiDB-lite"/>
    </source>
</evidence>
<dbReference type="Proteomes" id="UP000185124">
    <property type="component" value="Unassembled WGS sequence"/>
</dbReference>
<evidence type="ECO:0000313" key="6">
    <source>
        <dbReference type="Proteomes" id="UP000185124"/>
    </source>
</evidence>
<feature type="region of interest" description="Disordered" evidence="2">
    <location>
        <begin position="413"/>
        <end position="442"/>
    </location>
</feature>
<proteinExistence type="inferred from homology"/>